<evidence type="ECO:0000256" key="2">
    <source>
        <dbReference type="RuleBase" id="RU000411"/>
    </source>
</evidence>
<evidence type="ECO:0000313" key="4">
    <source>
        <dbReference type="EMBL" id="KER29177.1"/>
    </source>
</evidence>
<dbReference type="InterPro" id="IPR042185">
    <property type="entry name" value="Serpin_sf_2"/>
</dbReference>
<sequence>MAKWLGNKKLANLEDNEAKRRQINQWVSEQTKSKIQELIPVGSLSEEAPLFIANTIYFKSAWDSTFKESETKPAAFYDLDGSETQVKTMNKIGSFKYVVLSDLGVKAIKIPFEDTQYELLIILPDANDGLIKWLQQLKSEDALKAVLQGPFEDEYLTLYLPRFKLDGIPPMNLKAHLSSLGLQSLFSRDADLSLITEDSKLYVDKLLHKTFIS</sequence>
<feature type="domain" description="Serpin" evidence="3">
    <location>
        <begin position="1"/>
        <end position="212"/>
    </location>
</feature>
<dbReference type="InterPro" id="IPR000215">
    <property type="entry name" value="Serpin_fam"/>
</dbReference>
<accession>A0A074ZTQ9</accession>
<dbReference type="Pfam" id="PF00079">
    <property type="entry name" value="Serpin"/>
    <property type="match status" value="1"/>
</dbReference>
<organism evidence="4 5">
    <name type="scientific">Opisthorchis viverrini</name>
    <name type="common">Southeast Asian liver fluke</name>
    <dbReference type="NCBI Taxonomy" id="6198"/>
    <lineage>
        <taxon>Eukaryota</taxon>
        <taxon>Metazoa</taxon>
        <taxon>Spiralia</taxon>
        <taxon>Lophotrochozoa</taxon>
        <taxon>Platyhelminthes</taxon>
        <taxon>Trematoda</taxon>
        <taxon>Digenea</taxon>
        <taxon>Opisthorchiida</taxon>
        <taxon>Opisthorchiata</taxon>
        <taxon>Opisthorchiidae</taxon>
        <taxon>Opisthorchis</taxon>
    </lineage>
</organism>
<dbReference type="PANTHER" id="PTHR11461:SF211">
    <property type="entry name" value="GH10112P-RELATED"/>
    <property type="match status" value="1"/>
</dbReference>
<dbReference type="GeneID" id="20327585"/>
<protein>
    <recommendedName>
        <fullName evidence="3">Serpin domain-containing protein</fullName>
    </recommendedName>
</protein>
<dbReference type="InterPro" id="IPR023796">
    <property type="entry name" value="Serpin_dom"/>
</dbReference>
<dbReference type="CTD" id="20327585"/>
<dbReference type="InterPro" id="IPR036186">
    <property type="entry name" value="Serpin_sf"/>
</dbReference>
<evidence type="ECO:0000313" key="5">
    <source>
        <dbReference type="Proteomes" id="UP000054324"/>
    </source>
</evidence>
<feature type="non-terminal residue" evidence="4">
    <location>
        <position position="213"/>
    </location>
</feature>
<name>A0A074ZTQ9_OPIVI</name>
<dbReference type="Proteomes" id="UP000054324">
    <property type="component" value="Unassembled WGS sequence"/>
</dbReference>
<dbReference type="Gene3D" id="2.30.39.10">
    <property type="entry name" value="Alpha-1-antitrypsin, domain 1"/>
    <property type="match status" value="1"/>
</dbReference>
<evidence type="ECO:0000259" key="3">
    <source>
        <dbReference type="SMART" id="SM00093"/>
    </source>
</evidence>
<dbReference type="PANTHER" id="PTHR11461">
    <property type="entry name" value="SERINE PROTEASE INHIBITOR, SERPIN"/>
    <property type="match status" value="1"/>
</dbReference>
<evidence type="ECO:0000256" key="1">
    <source>
        <dbReference type="ARBA" id="ARBA00009500"/>
    </source>
</evidence>
<reference evidence="4 5" key="1">
    <citation type="submission" date="2013-11" db="EMBL/GenBank/DDBJ databases">
        <title>Opisthorchis viverrini - life in the bile duct.</title>
        <authorList>
            <person name="Young N.D."/>
            <person name="Nagarajan N."/>
            <person name="Lin S.J."/>
            <person name="Korhonen P.K."/>
            <person name="Jex A.R."/>
            <person name="Hall R.S."/>
            <person name="Safavi-Hemami H."/>
            <person name="Kaewkong W."/>
            <person name="Bertrand D."/>
            <person name="Gao S."/>
            <person name="Seet Q."/>
            <person name="Wongkham S."/>
            <person name="Teh B.T."/>
            <person name="Wongkham C."/>
            <person name="Intapan P.M."/>
            <person name="Maleewong W."/>
            <person name="Yang X."/>
            <person name="Hu M."/>
            <person name="Wang Z."/>
            <person name="Hofmann A."/>
            <person name="Sternberg P.W."/>
            <person name="Tan P."/>
            <person name="Wang J."/>
            <person name="Gasser R.B."/>
        </authorList>
    </citation>
    <scope>NUCLEOTIDE SEQUENCE [LARGE SCALE GENOMIC DNA]</scope>
</reference>
<dbReference type="InterPro" id="IPR042178">
    <property type="entry name" value="Serpin_sf_1"/>
</dbReference>
<dbReference type="RefSeq" id="XP_009167067.1">
    <property type="nucleotide sequence ID" value="XM_009168803.1"/>
</dbReference>
<dbReference type="SUPFAM" id="SSF56574">
    <property type="entry name" value="Serpins"/>
    <property type="match status" value="1"/>
</dbReference>
<comment type="similarity">
    <text evidence="1 2">Belongs to the serpin family.</text>
</comment>
<proteinExistence type="inferred from homology"/>
<gene>
    <name evidence="4" type="ORF">T265_13418</name>
</gene>
<dbReference type="GO" id="GO:0005615">
    <property type="term" value="C:extracellular space"/>
    <property type="evidence" value="ECO:0007669"/>
    <property type="project" value="InterPro"/>
</dbReference>
<dbReference type="GO" id="GO:0004867">
    <property type="term" value="F:serine-type endopeptidase inhibitor activity"/>
    <property type="evidence" value="ECO:0007669"/>
    <property type="project" value="InterPro"/>
</dbReference>
<keyword evidence="5" id="KW-1185">Reference proteome</keyword>
<dbReference type="SMART" id="SM00093">
    <property type="entry name" value="SERPIN"/>
    <property type="match status" value="1"/>
</dbReference>
<dbReference type="KEGG" id="ovi:T265_13418"/>
<dbReference type="AlphaFoldDB" id="A0A074ZTQ9"/>
<dbReference type="OrthoDB" id="671595at2759"/>
<dbReference type="EMBL" id="KL596683">
    <property type="protein sequence ID" value="KER29177.1"/>
    <property type="molecule type" value="Genomic_DNA"/>
</dbReference>
<dbReference type="Gene3D" id="3.30.497.10">
    <property type="entry name" value="Antithrombin, subunit I, domain 2"/>
    <property type="match status" value="1"/>
</dbReference>